<evidence type="ECO:0000313" key="2">
    <source>
        <dbReference type="Proteomes" id="UP000290289"/>
    </source>
</evidence>
<dbReference type="Proteomes" id="UP000290289">
    <property type="component" value="Chromosome 2"/>
</dbReference>
<dbReference type="AlphaFoldDB" id="A0A498KHY9"/>
<sequence>MMPDKVSLQLHNTIFGTLKDLFDFPTKLKSKNVERYHNHHKLSTFHLVQFAKYKEPNKTGMGMARHDTQLKSVDVLHDILGGELGTLVLVCGGAALGLAVEQRLAVLVQPELGDDHLGWVDSDVHGGAIDLLAGDSFDVDDPFAAVDLDDLALAALEGPADHLDLVVLAHRHGSDVVLGTEVGGERGAHQHAAHAGRRGEVSLAVLPPGAGDAGIVLHLCSRSPRVSARVFWLPQLL</sequence>
<proteinExistence type="predicted"/>
<reference evidence="1 2" key="1">
    <citation type="submission" date="2018-10" db="EMBL/GenBank/DDBJ databases">
        <title>A high-quality apple genome assembly.</title>
        <authorList>
            <person name="Hu J."/>
        </authorList>
    </citation>
    <scope>NUCLEOTIDE SEQUENCE [LARGE SCALE GENOMIC DNA]</scope>
    <source>
        <strain evidence="2">cv. HFTH1</strain>
        <tissue evidence="1">Young leaf</tissue>
    </source>
</reference>
<keyword evidence="2" id="KW-1185">Reference proteome</keyword>
<dbReference type="EMBL" id="RDQH01000328">
    <property type="protein sequence ID" value="RXI07057.1"/>
    <property type="molecule type" value="Genomic_DNA"/>
</dbReference>
<evidence type="ECO:0000313" key="1">
    <source>
        <dbReference type="EMBL" id="RXI07057.1"/>
    </source>
</evidence>
<protein>
    <submittedName>
        <fullName evidence="1">Uncharacterized protein</fullName>
    </submittedName>
</protein>
<comment type="caution">
    <text evidence="1">The sequence shown here is derived from an EMBL/GenBank/DDBJ whole genome shotgun (WGS) entry which is preliminary data.</text>
</comment>
<gene>
    <name evidence="1" type="ORF">DVH24_026193</name>
</gene>
<name>A0A498KHY9_MALDO</name>
<accession>A0A498KHY9</accession>
<organism evidence="1 2">
    <name type="scientific">Malus domestica</name>
    <name type="common">Apple</name>
    <name type="synonym">Pyrus malus</name>
    <dbReference type="NCBI Taxonomy" id="3750"/>
    <lineage>
        <taxon>Eukaryota</taxon>
        <taxon>Viridiplantae</taxon>
        <taxon>Streptophyta</taxon>
        <taxon>Embryophyta</taxon>
        <taxon>Tracheophyta</taxon>
        <taxon>Spermatophyta</taxon>
        <taxon>Magnoliopsida</taxon>
        <taxon>eudicotyledons</taxon>
        <taxon>Gunneridae</taxon>
        <taxon>Pentapetalae</taxon>
        <taxon>rosids</taxon>
        <taxon>fabids</taxon>
        <taxon>Rosales</taxon>
        <taxon>Rosaceae</taxon>
        <taxon>Amygdaloideae</taxon>
        <taxon>Maleae</taxon>
        <taxon>Malus</taxon>
    </lineage>
</organism>